<evidence type="ECO:0000256" key="1">
    <source>
        <dbReference type="SAM" id="Phobius"/>
    </source>
</evidence>
<dbReference type="PANTHER" id="PTHR35333:SF3">
    <property type="entry name" value="BETA-LACTAMASE-TYPE TRANSPEPTIDASE FOLD CONTAINING PROTEIN"/>
    <property type="match status" value="1"/>
</dbReference>
<evidence type="ECO:0000313" key="3">
    <source>
        <dbReference type="EMBL" id="PIU33422.1"/>
    </source>
</evidence>
<feature type="transmembrane region" description="Helical" evidence="1">
    <location>
        <begin position="28"/>
        <end position="49"/>
    </location>
</feature>
<proteinExistence type="predicted"/>
<dbReference type="GO" id="GO:0046677">
    <property type="term" value="P:response to antibiotic"/>
    <property type="evidence" value="ECO:0007669"/>
    <property type="project" value="InterPro"/>
</dbReference>
<organism evidence="3 4">
    <name type="scientific">Candidatus Shapirobacteria bacterium CG07_land_8_20_14_0_80_39_12</name>
    <dbReference type="NCBI Taxonomy" id="1974480"/>
    <lineage>
        <taxon>Bacteria</taxon>
        <taxon>Candidatus Shapironibacteriota</taxon>
    </lineage>
</organism>
<keyword evidence="1" id="KW-0472">Membrane</keyword>
<dbReference type="InterPro" id="IPR045155">
    <property type="entry name" value="Beta-lactam_cat"/>
</dbReference>
<keyword evidence="1" id="KW-0812">Transmembrane</keyword>
<dbReference type="InterPro" id="IPR000871">
    <property type="entry name" value="Beta-lactam_class-A"/>
</dbReference>
<dbReference type="EMBL" id="PEXA01000004">
    <property type="protein sequence ID" value="PIU33422.1"/>
    <property type="molecule type" value="Genomic_DNA"/>
</dbReference>
<keyword evidence="1" id="KW-1133">Transmembrane helix</keyword>
<gene>
    <name evidence="3" type="ORF">COT04_00120</name>
</gene>
<evidence type="ECO:0000259" key="2">
    <source>
        <dbReference type="Pfam" id="PF13354"/>
    </source>
</evidence>
<protein>
    <recommendedName>
        <fullName evidence="2">Beta-lactamase class A catalytic domain-containing protein</fullName>
    </recommendedName>
</protein>
<dbReference type="SUPFAM" id="SSF56601">
    <property type="entry name" value="beta-lactamase/transpeptidase-like"/>
    <property type="match status" value="1"/>
</dbReference>
<dbReference type="AlphaFoldDB" id="A0A2M6YQK0"/>
<dbReference type="GO" id="GO:0008800">
    <property type="term" value="F:beta-lactamase activity"/>
    <property type="evidence" value="ECO:0007669"/>
    <property type="project" value="InterPro"/>
</dbReference>
<feature type="domain" description="Beta-lactamase class A catalytic" evidence="2">
    <location>
        <begin position="96"/>
        <end position="294"/>
    </location>
</feature>
<accession>A0A2M6YQK0</accession>
<dbReference type="Gene3D" id="3.40.710.10">
    <property type="entry name" value="DD-peptidase/beta-lactamase superfamily"/>
    <property type="match status" value="1"/>
</dbReference>
<comment type="caution">
    <text evidence="3">The sequence shown here is derived from an EMBL/GenBank/DDBJ whole genome shotgun (WGS) entry which is preliminary data.</text>
</comment>
<name>A0A2M6YQK0_9BACT</name>
<dbReference type="PANTHER" id="PTHR35333">
    <property type="entry name" value="BETA-LACTAMASE"/>
    <property type="match status" value="1"/>
</dbReference>
<sequence length="320" mass="36533">MIFKAEQEAIPEVKPLLKRPRKKQPPKGGRWSIVIFFLLTLLAIASVYLKTNLPVFWQKITAPLIISNKQANLRFEATSVLDQIQSLTKDLRGKYGVYVYELDDKNQYGVYQNEKFPAASLMKLPVMLLFYQELEEGKIDPEAKYTLKENDKVLGAGILQGKSVGTVYTYRQLVEYLGQYSDNTAFKVMRQILGDEKIQQTIDDLGMTKTSLEDFETSPTDIGLFFQKLYQGKIITTENRLELLDFLTKTAYEDWLPAGMSKKIKVAHKIGRDTGTFSDAGIVFADKPYIIVIMSKKAREIEANEVLPKISSLVWDFENK</sequence>
<dbReference type="GO" id="GO:0030655">
    <property type="term" value="P:beta-lactam antibiotic catabolic process"/>
    <property type="evidence" value="ECO:0007669"/>
    <property type="project" value="InterPro"/>
</dbReference>
<dbReference type="Pfam" id="PF13354">
    <property type="entry name" value="Beta-lactamase2"/>
    <property type="match status" value="1"/>
</dbReference>
<dbReference type="Proteomes" id="UP000229559">
    <property type="component" value="Unassembled WGS sequence"/>
</dbReference>
<reference evidence="4" key="1">
    <citation type="submission" date="2017-09" db="EMBL/GenBank/DDBJ databases">
        <title>Depth-based differentiation of microbial function through sediment-hosted aquifers and enrichment of novel symbionts in the deep terrestrial subsurface.</title>
        <authorList>
            <person name="Probst A.J."/>
            <person name="Ladd B."/>
            <person name="Jarett J.K."/>
            <person name="Geller-Mcgrath D.E."/>
            <person name="Sieber C.M.K."/>
            <person name="Emerson J.B."/>
            <person name="Anantharaman K."/>
            <person name="Thomas B.C."/>
            <person name="Malmstrom R."/>
            <person name="Stieglmeier M."/>
            <person name="Klingl A."/>
            <person name="Woyke T."/>
            <person name="Ryan C.M."/>
            <person name="Banfield J.F."/>
        </authorList>
    </citation>
    <scope>NUCLEOTIDE SEQUENCE [LARGE SCALE GENOMIC DNA]</scope>
</reference>
<dbReference type="InterPro" id="IPR012338">
    <property type="entry name" value="Beta-lactam/transpept-like"/>
</dbReference>
<evidence type="ECO:0000313" key="4">
    <source>
        <dbReference type="Proteomes" id="UP000229559"/>
    </source>
</evidence>